<dbReference type="PROSITE" id="PS50011">
    <property type="entry name" value="PROTEIN_KINASE_DOM"/>
    <property type="match status" value="1"/>
</dbReference>
<dbReference type="InterPro" id="IPR011009">
    <property type="entry name" value="Kinase-like_dom_sf"/>
</dbReference>
<dbReference type="RefSeq" id="WP_145262461.1">
    <property type="nucleotide sequence ID" value="NZ_CP036316.1"/>
</dbReference>
<gene>
    <name evidence="2" type="ORF">V22_21520</name>
</gene>
<dbReference type="OrthoDB" id="207624at2"/>
<evidence type="ECO:0000313" key="3">
    <source>
        <dbReference type="Proteomes" id="UP000319976"/>
    </source>
</evidence>
<dbReference type="EMBL" id="CP036316">
    <property type="protein sequence ID" value="QDT64907.1"/>
    <property type="molecule type" value="Genomic_DNA"/>
</dbReference>
<accession>A0A517T965</accession>
<dbReference type="Proteomes" id="UP000319976">
    <property type="component" value="Chromosome"/>
</dbReference>
<keyword evidence="2" id="KW-0808">Transferase</keyword>
<evidence type="ECO:0000313" key="2">
    <source>
        <dbReference type="EMBL" id="QDT64907.1"/>
    </source>
</evidence>
<dbReference type="Gene3D" id="1.10.510.10">
    <property type="entry name" value="Transferase(Phosphotransferase) domain 1"/>
    <property type="match status" value="1"/>
</dbReference>
<evidence type="ECO:0000259" key="1">
    <source>
        <dbReference type="PROSITE" id="PS50011"/>
    </source>
</evidence>
<organism evidence="2 3">
    <name type="scientific">Calycomorphotria hydatis</name>
    <dbReference type="NCBI Taxonomy" id="2528027"/>
    <lineage>
        <taxon>Bacteria</taxon>
        <taxon>Pseudomonadati</taxon>
        <taxon>Planctomycetota</taxon>
        <taxon>Planctomycetia</taxon>
        <taxon>Planctomycetales</taxon>
        <taxon>Planctomycetaceae</taxon>
        <taxon>Calycomorphotria</taxon>
    </lineage>
</organism>
<protein>
    <submittedName>
        <fullName evidence="2">3-deoxy-D-manno-octulosonic-acid kinase</fullName>
    </submittedName>
</protein>
<keyword evidence="2" id="KW-0418">Kinase</keyword>
<name>A0A517T965_9PLAN</name>
<dbReference type="InterPro" id="IPR000719">
    <property type="entry name" value="Prot_kinase_dom"/>
</dbReference>
<dbReference type="AlphaFoldDB" id="A0A517T965"/>
<dbReference type="InterPro" id="IPR008271">
    <property type="entry name" value="Ser/Thr_kinase_AS"/>
</dbReference>
<dbReference type="SUPFAM" id="SSF56112">
    <property type="entry name" value="Protein kinase-like (PK-like)"/>
    <property type="match status" value="1"/>
</dbReference>
<dbReference type="GO" id="GO:0004672">
    <property type="term" value="F:protein kinase activity"/>
    <property type="evidence" value="ECO:0007669"/>
    <property type="project" value="InterPro"/>
</dbReference>
<reference evidence="2 3" key="1">
    <citation type="submission" date="2019-02" db="EMBL/GenBank/DDBJ databases">
        <title>Deep-cultivation of Planctomycetes and their phenomic and genomic characterization uncovers novel biology.</title>
        <authorList>
            <person name="Wiegand S."/>
            <person name="Jogler M."/>
            <person name="Boedeker C."/>
            <person name="Pinto D."/>
            <person name="Vollmers J."/>
            <person name="Rivas-Marin E."/>
            <person name="Kohn T."/>
            <person name="Peeters S.H."/>
            <person name="Heuer A."/>
            <person name="Rast P."/>
            <person name="Oberbeckmann S."/>
            <person name="Bunk B."/>
            <person name="Jeske O."/>
            <person name="Meyerdierks A."/>
            <person name="Storesund J.E."/>
            <person name="Kallscheuer N."/>
            <person name="Luecker S."/>
            <person name="Lage O.M."/>
            <person name="Pohl T."/>
            <person name="Merkel B.J."/>
            <person name="Hornburger P."/>
            <person name="Mueller R.-W."/>
            <person name="Bruemmer F."/>
            <person name="Labrenz M."/>
            <person name="Spormann A.M."/>
            <person name="Op den Camp H."/>
            <person name="Overmann J."/>
            <person name="Amann R."/>
            <person name="Jetten M.S.M."/>
            <person name="Mascher T."/>
            <person name="Medema M.H."/>
            <person name="Devos D.P."/>
            <person name="Kaster A.-K."/>
            <person name="Ovreas L."/>
            <person name="Rohde M."/>
            <person name="Galperin M.Y."/>
            <person name="Jogler C."/>
        </authorList>
    </citation>
    <scope>NUCLEOTIDE SEQUENCE [LARGE SCALE GENOMIC DNA]</scope>
    <source>
        <strain evidence="2 3">V22</strain>
    </source>
</reference>
<proteinExistence type="predicted"/>
<feature type="domain" description="Protein kinase" evidence="1">
    <location>
        <begin position="50"/>
        <end position="289"/>
    </location>
</feature>
<dbReference type="GO" id="GO:0005524">
    <property type="term" value="F:ATP binding"/>
    <property type="evidence" value="ECO:0007669"/>
    <property type="project" value="InterPro"/>
</dbReference>
<dbReference type="Pfam" id="PF06293">
    <property type="entry name" value="Kdo"/>
    <property type="match status" value="1"/>
</dbReference>
<dbReference type="KEGG" id="chya:V22_21520"/>
<dbReference type="PROSITE" id="PS00108">
    <property type="entry name" value="PROTEIN_KINASE_ST"/>
    <property type="match status" value="1"/>
</dbReference>
<sequence>MSLFPQESGPQLDEGSYSLHQNGWKLVADGEFPREWAEQLISDPEEPLSSNQSVVLKRGNSATVLKIAFVSGETKHEFVYKRMIRKNLVKRLTSVFRENHTFRNWRLGRLLGEKGIPTARPWLVMMPESRFQNRPSYLLTEWMGGASDLDRAIREISVLPEHEQHACLVAAVISIGNLLGHFHATGFCHRDLKAGNLLVDFTKEGVPAYVIDLDGMTTDQSVDQRRWRDLSRLAYDMVNWPILSRSNCLRGLFAYMKASGINKKSWKGGWREIATRVKSRADRTSSSKN</sequence>
<keyword evidence="3" id="KW-1185">Reference proteome</keyword>